<comment type="caution">
    <text evidence="1">The sequence shown here is derived from an EMBL/GenBank/DDBJ whole genome shotgun (WGS) entry which is preliminary data.</text>
</comment>
<proteinExistence type="predicted"/>
<name>A0A2A6LM12_RHIFR</name>
<protein>
    <submittedName>
        <fullName evidence="1">Uncharacterized protein</fullName>
    </submittedName>
</protein>
<reference evidence="1 2" key="1">
    <citation type="submission" date="2017-09" db="EMBL/GenBank/DDBJ databases">
        <title>Comparative genomics of rhizobia isolated from Phaseolus vulgaris in China.</title>
        <authorList>
            <person name="Tong W."/>
        </authorList>
    </citation>
    <scope>NUCLEOTIDE SEQUENCE [LARGE SCALE GENOMIC DNA]</scope>
    <source>
        <strain evidence="1 2">PCH1</strain>
    </source>
</reference>
<dbReference type="Proteomes" id="UP000220353">
    <property type="component" value="Unassembled WGS sequence"/>
</dbReference>
<sequence>MDHGGGEELGDNVRGVVLIACTTISMSPWPVTGMAGLVGSRTVSTSGVRICGLTATGTVIAHQLHMTVAAVGFRRIGLAGDRARPIWRIS</sequence>
<evidence type="ECO:0000313" key="2">
    <source>
        <dbReference type="Proteomes" id="UP000220353"/>
    </source>
</evidence>
<dbReference type="EMBL" id="NWTC01000074">
    <property type="protein sequence ID" value="PDT43723.1"/>
    <property type="molecule type" value="Genomic_DNA"/>
</dbReference>
<evidence type="ECO:0000313" key="1">
    <source>
        <dbReference type="EMBL" id="PDT43723.1"/>
    </source>
</evidence>
<organism evidence="1 2">
    <name type="scientific">Rhizobium fredii</name>
    <name type="common">Sinorhizobium fredii</name>
    <dbReference type="NCBI Taxonomy" id="380"/>
    <lineage>
        <taxon>Bacteria</taxon>
        <taxon>Pseudomonadati</taxon>
        <taxon>Pseudomonadota</taxon>
        <taxon>Alphaproteobacteria</taxon>
        <taxon>Hyphomicrobiales</taxon>
        <taxon>Rhizobiaceae</taxon>
        <taxon>Sinorhizobium/Ensifer group</taxon>
        <taxon>Sinorhizobium</taxon>
    </lineage>
</organism>
<gene>
    <name evidence="1" type="ORF">CO661_33570</name>
</gene>
<accession>A0A2A6LM12</accession>
<dbReference type="AlphaFoldDB" id="A0A2A6LM12"/>